<dbReference type="Proteomes" id="UP000239239">
    <property type="component" value="Unassembled WGS sequence"/>
</dbReference>
<sequence length="316" mass="36638">MIRQIKTKIEAYWENWISKRASKTNPQILGSKNIYIIPSGFGWAYGVVVLSLFSGAINYQISTVFLMTFLLAIIGLISAWEAHTNLKELSIKLVSVEDAYEGTPVQVNLLIQSNNRVHFGLELRLNNQSVTRLEKIPPQGLRFVLPLATTGRGCYTLPRITISSFFPFGLFQVWGYAHFDSKYYVYPQPVNPGFWPMPFYHQNKMKTDTHGDNEFYDLKQVENPWIQPNLIAWKIAAKGQGWYLKTMNRAEEMYWLFTLNDLPIETLEEKLKHMSYWLVTAESKGQFYKLGLGNDPDEFSHGEEHLRYCLRQLAVY</sequence>
<evidence type="ECO:0000313" key="2">
    <source>
        <dbReference type="Proteomes" id="UP000239239"/>
    </source>
</evidence>
<accession>A0A2S6EYP4</accession>
<name>A0A2S6EYP4_LEGPN</name>
<proteinExistence type="predicted"/>
<dbReference type="PANTHER" id="PTHR34351">
    <property type="entry name" value="SLR1927 PROTEIN-RELATED"/>
    <property type="match status" value="1"/>
</dbReference>
<dbReference type="PANTHER" id="PTHR34351:SF1">
    <property type="entry name" value="SLR1927 PROTEIN"/>
    <property type="match status" value="1"/>
</dbReference>
<gene>
    <name evidence="1" type="ORF">C3928_09575</name>
</gene>
<organism evidence="1 2">
    <name type="scientific">Legionella pneumophila</name>
    <dbReference type="NCBI Taxonomy" id="446"/>
    <lineage>
        <taxon>Bacteria</taxon>
        <taxon>Pseudomonadati</taxon>
        <taxon>Pseudomonadota</taxon>
        <taxon>Gammaproteobacteria</taxon>
        <taxon>Legionellales</taxon>
        <taxon>Legionellaceae</taxon>
        <taxon>Legionella</taxon>
    </lineage>
</organism>
<protein>
    <submittedName>
        <fullName evidence="1">Uncharacterized protein</fullName>
    </submittedName>
</protein>
<reference evidence="1 2" key="1">
    <citation type="submission" date="2018-02" db="EMBL/GenBank/DDBJ databases">
        <title>Draft genome sequences of four Legionella pneumophila clinical strains isolated in Ontario.</title>
        <authorList>
            <person name="Fortuna A."/>
            <person name="Ramnarine R."/>
            <person name="Li A."/>
            <person name="Frantz C."/>
            <person name="Mallo G."/>
        </authorList>
    </citation>
    <scope>NUCLEOTIDE SEQUENCE [LARGE SCALE GENOMIC DNA]</scope>
    <source>
        <strain evidence="1 2">LG61</strain>
    </source>
</reference>
<dbReference type="EMBL" id="PQWY01000012">
    <property type="protein sequence ID" value="PPK30304.1"/>
    <property type="molecule type" value="Genomic_DNA"/>
</dbReference>
<dbReference type="RefSeq" id="WP_027227793.1">
    <property type="nucleotide sequence ID" value="NZ_CP017601.1"/>
</dbReference>
<evidence type="ECO:0000313" key="1">
    <source>
        <dbReference type="EMBL" id="PPK30304.1"/>
    </source>
</evidence>
<comment type="caution">
    <text evidence="1">The sequence shown here is derived from an EMBL/GenBank/DDBJ whole genome shotgun (WGS) entry which is preliminary data.</text>
</comment>
<dbReference type="AlphaFoldDB" id="A0A2S6EYP4"/>
<dbReference type="OrthoDB" id="5298497at2"/>